<evidence type="ECO:0000256" key="13">
    <source>
        <dbReference type="ARBA" id="ARBA00049055"/>
    </source>
</evidence>
<keyword evidence="12" id="KW-0472">Membrane</keyword>
<dbReference type="PANTHER" id="PTHR11985:SF35">
    <property type="entry name" value="ANAEROBIC GLYCEROL-3-PHOSPHATE DEHYDROGENASE SUBUNIT A"/>
    <property type="match status" value="1"/>
</dbReference>
<dbReference type="STRING" id="672.VV93_v1c35260"/>
<dbReference type="UniPathway" id="UPA00618">
    <property type="reaction ID" value="UER00673"/>
</dbReference>
<dbReference type="InterPro" id="IPR000447">
    <property type="entry name" value="G3P_DH_FAD-dep"/>
</dbReference>
<reference evidence="16 17" key="1">
    <citation type="journal article" date="2003" name="Genome Res.">
        <title>Comparative genome analysis of Vibrio vulnificus, a marine pathogen.</title>
        <authorList>
            <person name="Chen C.Y."/>
            <person name="Wu K.M."/>
            <person name="Chang Y.C."/>
            <person name="Chang C.H."/>
            <person name="Tsai H.C."/>
            <person name="Liao T.L."/>
            <person name="Liu Y.M."/>
            <person name="Chen H.J."/>
            <person name="Shen A.B."/>
            <person name="Li J.C."/>
            <person name="Su T.L."/>
            <person name="Shao C.P."/>
            <person name="Lee C.T."/>
            <person name="Hor L.I."/>
            <person name="Tsai S.F."/>
        </authorList>
    </citation>
    <scope>NUCLEOTIDE SEQUENCE [LARGE SCALE GENOMIC DNA]</scope>
    <source>
        <strain evidence="16 17">YJ016</strain>
    </source>
</reference>
<feature type="domain" description="BFD-like [2Fe-2S]-binding" evidence="15">
    <location>
        <begin position="455"/>
        <end position="506"/>
    </location>
</feature>
<keyword evidence="10" id="KW-0274">FAD</keyword>
<comment type="pathway">
    <text evidence="4">Polyol metabolism; glycerol degradation via glycerol kinase pathway; glycerone phosphate from sn-glycerol 3-phosphate (anaerobic route): step 1/1.</text>
</comment>
<sequence length="571" mass="62909">MSYRTRRKKNDTLSVCLLVNRKIPMVSSSHFETEVVIIGGGATGTGIMRDCSLRGISCILLEKDDIASGTSGRNHGLLHSGARYAVTDSESAKECIQENKILKNIARHCVEQTSGLFITLPEDDLAFQDTFIQQCTLAGIETKRLTPTQALALEPNVNPALVGAVQVPDGTLDPFRLCASNVLDAKEHGGRIFNHTQVVGLIRQGDQVRGVKCLHTLTGQAFDIYAREVINAAGIWGQNICEYADLNIKMFPAKGSLLILDYRINNLVINRCRKPSDADILVPGDTISLIGTTSEHIEYDQIDDLHVTENEVDVLLREGAKLAPIMANTRVLRAYAGVRPLVAVDDDGSGRNISRGIVLLDHAERDGLKGLTTITGGKLMTYRLMAEWATDVVAKKIGNNKACETHIKPLPGSNEMPKAHKKTASIVKPVYESAVYRHGERAEQFLKDDDESQTVICECEMVTKGEIEYAIKQLDVSNLVDLRRRTRLGMGPCQGELCSYRAASLFSQYGHLDGTVSAHLLTEFLEERWKGVKPIFWGDALRESEFSYWIYEGLFGASELPTVADEENASC</sequence>
<feature type="domain" description="FAD dependent oxidoreductase" evidence="14">
    <location>
        <begin position="35"/>
        <end position="383"/>
    </location>
</feature>
<comment type="cofactor">
    <cofactor evidence="1">
        <name>FMN</name>
        <dbReference type="ChEBI" id="CHEBI:58210"/>
    </cofactor>
</comment>
<comment type="catalytic activity">
    <reaction evidence="13">
        <text>a quinone + sn-glycerol 3-phosphate = dihydroxyacetone phosphate + a quinol</text>
        <dbReference type="Rhea" id="RHEA:18977"/>
        <dbReference type="ChEBI" id="CHEBI:24646"/>
        <dbReference type="ChEBI" id="CHEBI:57597"/>
        <dbReference type="ChEBI" id="CHEBI:57642"/>
        <dbReference type="ChEBI" id="CHEBI:132124"/>
        <dbReference type="EC" id="1.1.5.3"/>
    </reaction>
</comment>
<evidence type="ECO:0000256" key="5">
    <source>
        <dbReference type="ARBA" id="ARBA00007330"/>
    </source>
</evidence>
<dbReference type="eggNOG" id="COG0578">
    <property type="taxonomic scope" value="Bacteria"/>
</dbReference>
<dbReference type="CDD" id="cd19946">
    <property type="entry name" value="GlpA-like_Fer2_BFD-like"/>
    <property type="match status" value="1"/>
</dbReference>
<dbReference type="InterPro" id="IPR006076">
    <property type="entry name" value="FAD-dep_OxRdtase"/>
</dbReference>
<evidence type="ECO:0000313" key="17">
    <source>
        <dbReference type="Proteomes" id="UP000002675"/>
    </source>
</evidence>
<dbReference type="NCBIfam" id="NF008313">
    <property type="entry name" value="PRK11101.1"/>
    <property type="match status" value="1"/>
</dbReference>
<evidence type="ECO:0000256" key="11">
    <source>
        <dbReference type="ARBA" id="ARBA00023002"/>
    </source>
</evidence>
<dbReference type="PROSITE" id="PS00978">
    <property type="entry name" value="FAD_G3PDH_2"/>
    <property type="match status" value="1"/>
</dbReference>
<dbReference type="GO" id="GO:0005886">
    <property type="term" value="C:plasma membrane"/>
    <property type="evidence" value="ECO:0007669"/>
    <property type="project" value="UniProtKB-SubCell"/>
</dbReference>
<dbReference type="SUPFAM" id="SSF51905">
    <property type="entry name" value="FAD/NAD(P)-binding domain"/>
    <property type="match status" value="1"/>
</dbReference>
<dbReference type="Gene3D" id="1.10.10.1100">
    <property type="entry name" value="BFD-like [2Fe-2S]-binding domain"/>
    <property type="match status" value="1"/>
</dbReference>
<dbReference type="EC" id="1.1.5.3" evidence="7"/>
<dbReference type="GO" id="GO:0009331">
    <property type="term" value="C:glycerol-3-phosphate dehydrogenase (FAD) complex"/>
    <property type="evidence" value="ECO:0007669"/>
    <property type="project" value="InterPro"/>
</dbReference>
<dbReference type="AlphaFoldDB" id="Q7MF01"/>
<dbReference type="GO" id="GO:0004368">
    <property type="term" value="F:glycerol-3-phosphate dehydrogenase (quinone) activity"/>
    <property type="evidence" value="ECO:0007669"/>
    <property type="project" value="UniProtKB-EC"/>
</dbReference>
<evidence type="ECO:0000256" key="6">
    <source>
        <dbReference type="ARBA" id="ARBA00011331"/>
    </source>
</evidence>
<evidence type="ECO:0000256" key="3">
    <source>
        <dbReference type="ARBA" id="ARBA00004202"/>
    </source>
</evidence>
<evidence type="ECO:0000256" key="12">
    <source>
        <dbReference type="ARBA" id="ARBA00023136"/>
    </source>
</evidence>
<dbReference type="InterPro" id="IPR017752">
    <property type="entry name" value="G3P_DH_GlpA_su"/>
</dbReference>
<dbReference type="Pfam" id="PF01266">
    <property type="entry name" value="DAO"/>
    <property type="match status" value="1"/>
</dbReference>
<dbReference type="InterPro" id="IPR041854">
    <property type="entry name" value="BFD-like_2Fe2S-bd_dom_sf"/>
</dbReference>
<accession>Q7MF01</accession>
<evidence type="ECO:0000256" key="2">
    <source>
        <dbReference type="ARBA" id="ARBA00001974"/>
    </source>
</evidence>
<dbReference type="GO" id="GO:0046168">
    <property type="term" value="P:glycerol-3-phosphate catabolic process"/>
    <property type="evidence" value="ECO:0007669"/>
    <property type="project" value="TreeGrafter"/>
</dbReference>
<gene>
    <name evidence="16" type="ordered locus">VVA0519</name>
</gene>
<comment type="subcellular location">
    <subcellularLocation>
        <location evidence="3">Cell membrane</location>
        <topology evidence="3">Peripheral membrane protein</topology>
    </subcellularLocation>
</comment>
<evidence type="ECO:0000259" key="14">
    <source>
        <dbReference type="Pfam" id="PF01266"/>
    </source>
</evidence>
<evidence type="ECO:0000313" key="16">
    <source>
        <dbReference type="EMBL" id="BAC96545.1"/>
    </source>
</evidence>
<dbReference type="HOGENOM" id="CLU_015740_0_1_6"/>
<dbReference type="Gene3D" id="3.30.9.10">
    <property type="entry name" value="D-Amino Acid Oxidase, subunit A, domain 2"/>
    <property type="match status" value="1"/>
</dbReference>
<dbReference type="KEGG" id="vvy:VVA0519"/>
<dbReference type="Pfam" id="PF04324">
    <property type="entry name" value="Fer2_BFD"/>
    <property type="match status" value="1"/>
</dbReference>
<comment type="cofactor">
    <cofactor evidence="2">
        <name>FAD</name>
        <dbReference type="ChEBI" id="CHEBI:57692"/>
    </cofactor>
</comment>
<dbReference type="InterPro" id="IPR007419">
    <property type="entry name" value="BFD-like_2Fe2S-bd_dom"/>
</dbReference>
<protein>
    <recommendedName>
        <fullName evidence="7">glycerol-3-phosphate dehydrogenase</fullName>
        <ecNumber evidence="7">1.1.5.3</ecNumber>
    </recommendedName>
</protein>
<dbReference type="FunFam" id="3.50.50.60:FF:000102">
    <property type="entry name" value="Glycerol-3-phosphate dehydrogenase"/>
    <property type="match status" value="1"/>
</dbReference>
<keyword evidence="8" id="KW-1003">Cell membrane</keyword>
<comment type="similarity">
    <text evidence="5">Belongs to the FAD-dependent glycerol-3-phosphate dehydrogenase family.</text>
</comment>
<dbReference type="GO" id="GO:0050660">
    <property type="term" value="F:flavin adenine dinucleotide binding"/>
    <property type="evidence" value="ECO:0007669"/>
    <property type="project" value="InterPro"/>
</dbReference>
<dbReference type="FunFam" id="3.50.50.60:FF:000096">
    <property type="entry name" value="Glycerol-3-phosphate dehydrogenase"/>
    <property type="match status" value="1"/>
</dbReference>
<evidence type="ECO:0000256" key="9">
    <source>
        <dbReference type="ARBA" id="ARBA00022630"/>
    </source>
</evidence>
<evidence type="ECO:0000256" key="7">
    <source>
        <dbReference type="ARBA" id="ARBA00013029"/>
    </source>
</evidence>
<keyword evidence="11" id="KW-0560">Oxidoreductase</keyword>
<dbReference type="Gene3D" id="3.50.50.60">
    <property type="entry name" value="FAD/NAD(P)-binding domain"/>
    <property type="match status" value="1"/>
</dbReference>
<dbReference type="InterPro" id="IPR036188">
    <property type="entry name" value="FAD/NAD-bd_sf"/>
</dbReference>
<dbReference type="Proteomes" id="UP000002675">
    <property type="component" value="Chromosome II"/>
</dbReference>
<dbReference type="GO" id="GO:0010181">
    <property type="term" value="F:FMN binding"/>
    <property type="evidence" value="ECO:0007669"/>
    <property type="project" value="InterPro"/>
</dbReference>
<dbReference type="EMBL" id="BA000038">
    <property type="protein sequence ID" value="BAC96545.1"/>
    <property type="molecule type" value="Genomic_DNA"/>
</dbReference>
<dbReference type="PANTHER" id="PTHR11985">
    <property type="entry name" value="GLYCEROL-3-PHOSPHATE DEHYDROGENASE"/>
    <property type="match status" value="1"/>
</dbReference>
<evidence type="ECO:0000259" key="15">
    <source>
        <dbReference type="Pfam" id="PF04324"/>
    </source>
</evidence>
<name>Q7MF01_VIBVY</name>
<keyword evidence="9" id="KW-0285">Flavoprotein</keyword>
<dbReference type="GO" id="GO:0019563">
    <property type="term" value="P:glycerol catabolic process"/>
    <property type="evidence" value="ECO:0007669"/>
    <property type="project" value="UniProtKB-UniPathway"/>
</dbReference>
<comment type="subunit">
    <text evidence="6">Composed of a catalytic GlpA/B dimer and of membrane bound GlpC.</text>
</comment>
<evidence type="ECO:0000256" key="8">
    <source>
        <dbReference type="ARBA" id="ARBA00022475"/>
    </source>
</evidence>
<evidence type="ECO:0000256" key="4">
    <source>
        <dbReference type="ARBA" id="ARBA00005157"/>
    </source>
</evidence>
<evidence type="ECO:0000256" key="10">
    <source>
        <dbReference type="ARBA" id="ARBA00022827"/>
    </source>
</evidence>
<dbReference type="PRINTS" id="PR01001">
    <property type="entry name" value="FADG3PDH"/>
</dbReference>
<dbReference type="NCBIfam" id="TIGR03377">
    <property type="entry name" value="glycerol3P_GlpA"/>
    <property type="match status" value="1"/>
</dbReference>
<organism evidence="16 17">
    <name type="scientific">Vibrio vulnificus (strain YJ016)</name>
    <dbReference type="NCBI Taxonomy" id="196600"/>
    <lineage>
        <taxon>Bacteria</taxon>
        <taxon>Pseudomonadati</taxon>
        <taxon>Pseudomonadota</taxon>
        <taxon>Gammaproteobacteria</taxon>
        <taxon>Vibrionales</taxon>
        <taxon>Vibrionaceae</taxon>
        <taxon>Vibrio</taxon>
    </lineage>
</organism>
<proteinExistence type="inferred from homology"/>
<evidence type="ECO:0000256" key="1">
    <source>
        <dbReference type="ARBA" id="ARBA00001917"/>
    </source>
</evidence>